<accession>A0A0A9BGF7</accession>
<sequence length="133" mass="13917">MPNAAAGGYLRRVYTLADVEFERRCVSEVVVARASVTMTEGLRASICGAPSPGAAVHGRWVPGRRGAAEAHIFDAGCTVWWRPTRAALLTLDGRSGAAGATSSELDGYTSDLWVVGGCVQIRLDPKPPPPAPG</sequence>
<dbReference type="EMBL" id="GBRH01237580">
    <property type="protein sequence ID" value="JAD60315.1"/>
    <property type="molecule type" value="Transcribed_RNA"/>
</dbReference>
<reference evidence="1" key="2">
    <citation type="journal article" date="2015" name="Data Brief">
        <title>Shoot transcriptome of the giant reed, Arundo donax.</title>
        <authorList>
            <person name="Barrero R.A."/>
            <person name="Guerrero F.D."/>
            <person name="Moolhuijzen P."/>
            <person name="Goolsby J.A."/>
            <person name="Tidwell J."/>
            <person name="Bellgard S.E."/>
            <person name="Bellgard M.I."/>
        </authorList>
    </citation>
    <scope>NUCLEOTIDE SEQUENCE</scope>
    <source>
        <tissue evidence="1">Shoot tissue taken approximately 20 cm above the soil surface</tissue>
    </source>
</reference>
<reference evidence="1" key="1">
    <citation type="submission" date="2014-09" db="EMBL/GenBank/DDBJ databases">
        <authorList>
            <person name="Magalhaes I.L.F."/>
            <person name="Oliveira U."/>
            <person name="Santos F.R."/>
            <person name="Vidigal T.H.D.A."/>
            <person name="Brescovit A.D."/>
            <person name="Santos A.J."/>
        </authorList>
    </citation>
    <scope>NUCLEOTIDE SEQUENCE</scope>
    <source>
        <tissue evidence="1">Shoot tissue taken approximately 20 cm above the soil surface</tissue>
    </source>
</reference>
<dbReference type="AlphaFoldDB" id="A0A0A9BGF7"/>
<name>A0A0A9BGF7_ARUDO</name>
<proteinExistence type="predicted"/>
<protein>
    <submittedName>
        <fullName evidence="1">Uncharacterized protein</fullName>
    </submittedName>
</protein>
<organism evidence="1">
    <name type="scientific">Arundo donax</name>
    <name type="common">Giant reed</name>
    <name type="synonym">Donax arundinaceus</name>
    <dbReference type="NCBI Taxonomy" id="35708"/>
    <lineage>
        <taxon>Eukaryota</taxon>
        <taxon>Viridiplantae</taxon>
        <taxon>Streptophyta</taxon>
        <taxon>Embryophyta</taxon>
        <taxon>Tracheophyta</taxon>
        <taxon>Spermatophyta</taxon>
        <taxon>Magnoliopsida</taxon>
        <taxon>Liliopsida</taxon>
        <taxon>Poales</taxon>
        <taxon>Poaceae</taxon>
        <taxon>PACMAD clade</taxon>
        <taxon>Arundinoideae</taxon>
        <taxon>Arundineae</taxon>
        <taxon>Arundo</taxon>
    </lineage>
</organism>
<evidence type="ECO:0000313" key="1">
    <source>
        <dbReference type="EMBL" id="JAD60315.1"/>
    </source>
</evidence>